<organism evidence="3 4">
    <name type="scientific">Nocardiopsis aegyptia</name>
    <dbReference type="NCBI Taxonomy" id="220378"/>
    <lineage>
        <taxon>Bacteria</taxon>
        <taxon>Bacillati</taxon>
        <taxon>Actinomycetota</taxon>
        <taxon>Actinomycetes</taxon>
        <taxon>Streptosporangiales</taxon>
        <taxon>Nocardiopsidaceae</taxon>
        <taxon>Nocardiopsis</taxon>
    </lineage>
</organism>
<dbReference type="EMBL" id="JACCFS010000001">
    <property type="protein sequence ID" value="NYJ35356.1"/>
    <property type="molecule type" value="Genomic_DNA"/>
</dbReference>
<protein>
    <submittedName>
        <fullName evidence="3">Uncharacterized protein (DUF2236 family)</fullName>
    </submittedName>
</protein>
<name>A0A7Z0JAP4_9ACTN</name>
<dbReference type="InterPro" id="IPR018713">
    <property type="entry name" value="MPAB/Lcp_cat_dom"/>
</dbReference>
<evidence type="ECO:0000256" key="1">
    <source>
        <dbReference type="SAM" id="MobiDB-lite"/>
    </source>
</evidence>
<dbReference type="Proteomes" id="UP000572051">
    <property type="component" value="Unassembled WGS sequence"/>
</dbReference>
<feature type="region of interest" description="Disordered" evidence="1">
    <location>
        <begin position="258"/>
        <end position="304"/>
    </location>
</feature>
<evidence type="ECO:0000313" key="4">
    <source>
        <dbReference type="Proteomes" id="UP000572051"/>
    </source>
</evidence>
<evidence type="ECO:0000259" key="2">
    <source>
        <dbReference type="Pfam" id="PF09995"/>
    </source>
</evidence>
<gene>
    <name evidence="3" type="ORF">HNR10_003237</name>
</gene>
<dbReference type="RefSeq" id="WP_179824463.1">
    <property type="nucleotide sequence ID" value="NZ_JACCFS010000001.1"/>
</dbReference>
<keyword evidence="4" id="KW-1185">Reference proteome</keyword>
<comment type="caution">
    <text evidence="3">The sequence shown here is derived from an EMBL/GenBank/DDBJ whole genome shotgun (WGS) entry which is preliminary data.</text>
</comment>
<dbReference type="GO" id="GO:0016491">
    <property type="term" value="F:oxidoreductase activity"/>
    <property type="evidence" value="ECO:0007669"/>
    <property type="project" value="InterPro"/>
</dbReference>
<reference evidence="3 4" key="1">
    <citation type="submission" date="2020-07" db="EMBL/GenBank/DDBJ databases">
        <title>Sequencing the genomes of 1000 actinobacteria strains.</title>
        <authorList>
            <person name="Klenk H.-P."/>
        </authorList>
    </citation>
    <scope>NUCLEOTIDE SEQUENCE [LARGE SCALE GENOMIC DNA]</scope>
    <source>
        <strain evidence="3 4">DSM 44442</strain>
    </source>
</reference>
<sequence length="304" mass="33868">MGPTSDDSPLRRITSEASLLGGAGYAVLLQIAHPSVAQGVHDHSDFSSRPLDRLRGTLYYVYGLAYGSEEERERVRAIVLAMHRKVTGPTYRALDPDLLLWVAATLFHSGVRLYELTVRELSEEEFADYLDEASMFATALGLPIEEWPASPAEFDAYWAKAMGRLEVGDVARGLAAQLFRPANPLLWPLTYTQRFLSGGLLPSELRRQYGIPWSPGHQRGFDLLMRTMRRVYPHLPDGVRTLPAALYLRSLRGRGGWLRPNGATASKARNGVAGRRPTRRLSRPGPTDPAARRGPSRPREGRVR</sequence>
<evidence type="ECO:0000313" key="3">
    <source>
        <dbReference type="EMBL" id="NYJ35356.1"/>
    </source>
</evidence>
<dbReference type="PANTHER" id="PTHR36151:SF3">
    <property type="entry name" value="ER-BOUND OXYGENASE MPAB_MPAB'_RUBBER OXYGENASE CATALYTIC DOMAIN-CONTAINING PROTEIN"/>
    <property type="match status" value="1"/>
</dbReference>
<feature type="domain" description="ER-bound oxygenase mpaB/mpaB'/Rubber oxygenase catalytic" evidence="2">
    <location>
        <begin position="11"/>
        <end position="230"/>
    </location>
</feature>
<dbReference type="PANTHER" id="PTHR36151">
    <property type="entry name" value="BLR2777 PROTEIN"/>
    <property type="match status" value="1"/>
</dbReference>
<dbReference type="AlphaFoldDB" id="A0A7Z0JAP4"/>
<proteinExistence type="predicted"/>
<dbReference type="Pfam" id="PF09995">
    <property type="entry name" value="MPAB_Lcp_cat"/>
    <property type="match status" value="1"/>
</dbReference>
<accession>A0A7Z0JAP4</accession>